<feature type="chain" id="PRO_5004487227" description="Secreted protein" evidence="1">
    <location>
        <begin position="29"/>
        <end position="168"/>
    </location>
</feature>
<dbReference type="RefSeq" id="XP_012187036.1">
    <property type="nucleotide sequence ID" value="XM_012331646.1"/>
</dbReference>
<name>R9NXT0_PSEHS</name>
<feature type="signal peptide" evidence="1">
    <location>
        <begin position="1"/>
        <end position="28"/>
    </location>
</feature>
<dbReference type="GeneID" id="24106315"/>
<keyword evidence="3" id="KW-1185">Reference proteome</keyword>
<sequence>MKKGARMLPPPSPPLPVLLLLLERTAITSPLCFESSCGRMAVRAEFNSDEGGLWCGLLLRLVARSSPLTASRDYRFGAISSFDSWSSLSPSSSLFTPTSSSSPGSSHVQSSANSLVLRLSIVSAGLETPSPHTYQDPFDRSASDRTIALLPLQFSSKGFTPTSSSKGD</sequence>
<reference evidence="3" key="1">
    <citation type="journal article" date="2013" name="Genome Announc.">
        <title>Draft genome sequence of the basidiomycetous yeast-like fungus Pseudozyma hubeiensis SY62, which produces an abundant amount of the biosurfactant mannosylerythritol lipids.</title>
        <authorList>
            <person name="Konishi M."/>
            <person name="Hatada Y."/>
            <person name="Horiuchi J."/>
        </authorList>
    </citation>
    <scope>NUCLEOTIDE SEQUENCE [LARGE SCALE GENOMIC DNA]</scope>
    <source>
        <strain evidence="3">SY62</strain>
    </source>
</reference>
<dbReference type="EMBL" id="DF238776">
    <property type="protein sequence ID" value="GAC93449.1"/>
    <property type="molecule type" value="Genomic_DNA"/>
</dbReference>
<organism evidence="2 3">
    <name type="scientific">Pseudozyma hubeiensis (strain SY62)</name>
    <name type="common">Yeast</name>
    <dbReference type="NCBI Taxonomy" id="1305764"/>
    <lineage>
        <taxon>Eukaryota</taxon>
        <taxon>Fungi</taxon>
        <taxon>Dikarya</taxon>
        <taxon>Basidiomycota</taxon>
        <taxon>Ustilaginomycotina</taxon>
        <taxon>Ustilaginomycetes</taxon>
        <taxon>Ustilaginales</taxon>
        <taxon>Ustilaginaceae</taxon>
        <taxon>Pseudozyma</taxon>
    </lineage>
</organism>
<dbReference type="HOGENOM" id="CLU_1587242_0_0_1"/>
<dbReference type="Proteomes" id="UP000014071">
    <property type="component" value="Unassembled WGS sequence"/>
</dbReference>
<protein>
    <recommendedName>
        <fullName evidence="4">Secreted protein</fullName>
    </recommendedName>
</protein>
<evidence type="ECO:0000313" key="3">
    <source>
        <dbReference type="Proteomes" id="UP000014071"/>
    </source>
</evidence>
<proteinExistence type="predicted"/>
<accession>R9NXT0</accession>
<dbReference type="AlphaFoldDB" id="R9NXT0"/>
<evidence type="ECO:0008006" key="4">
    <source>
        <dbReference type="Google" id="ProtNLM"/>
    </source>
</evidence>
<evidence type="ECO:0000313" key="2">
    <source>
        <dbReference type="EMBL" id="GAC93449.1"/>
    </source>
</evidence>
<gene>
    <name evidence="2" type="ORF">PHSY_001014</name>
</gene>
<evidence type="ECO:0000256" key="1">
    <source>
        <dbReference type="SAM" id="SignalP"/>
    </source>
</evidence>
<keyword evidence="1" id="KW-0732">Signal</keyword>